<evidence type="ECO:0000313" key="9">
    <source>
        <dbReference type="EMBL" id="KYF74224.1"/>
    </source>
</evidence>
<evidence type="ECO:0000313" key="10">
    <source>
        <dbReference type="Proteomes" id="UP000075635"/>
    </source>
</evidence>
<dbReference type="Proteomes" id="UP000075635">
    <property type="component" value="Unassembled WGS sequence"/>
</dbReference>
<keyword evidence="5" id="KW-0175">Coiled coil</keyword>
<dbReference type="SMART" id="SM00448">
    <property type="entry name" value="REC"/>
    <property type="match status" value="1"/>
</dbReference>
<dbReference type="EC" id="2.7.13.3" evidence="2"/>
<dbReference type="PROSITE" id="PS50110">
    <property type="entry name" value="RESPONSE_REGULATORY"/>
    <property type="match status" value="1"/>
</dbReference>
<dbReference type="SUPFAM" id="SSF52172">
    <property type="entry name" value="CheY-like"/>
    <property type="match status" value="1"/>
</dbReference>
<feature type="modified residue" description="4-aspartylphosphate" evidence="4">
    <location>
        <position position="512"/>
    </location>
</feature>
<dbReference type="InterPro" id="IPR001789">
    <property type="entry name" value="Sig_transdc_resp-reg_receiver"/>
</dbReference>
<dbReference type="InterPro" id="IPR000014">
    <property type="entry name" value="PAS"/>
</dbReference>
<protein>
    <recommendedName>
        <fullName evidence="2">histidine kinase</fullName>
        <ecNumber evidence="2">2.7.13.3</ecNumber>
    </recommendedName>
</protein>
<dbReference type="PROSITE" id="PS50109">
    <property type="entry name" value="HIS_KIN"/>
    <property type="match status" value="1"/>
</dbReference>
<dbReference type="InterPro" id="IPR011006">
    <property type="entry name" value="CheY-like_superfamily"/>
</dbReference>
<evidence type="ECO:0000256" key="2">
    <source>
        <dbReference type="ARBA" id="ARBA00012438"/>
    </source>
</evidence>
<feature type="domain" description="Response regulatory" evidence="7">
    <location>
        <begin position="463"/>
        <end position="581"/>
    </location>
</feature>
<dbReference type="InterPro" id="IPR036890">
    <property type="entry name" value="HATPase_C_sf"/>
</dbReference>
<evidence type="ECO:0000256" key="1">
    <source>
        <dbReference type="ARBA" id="ARBA00000085"/>
    </source>
</evidence>
<gene>
    <name evidence="9" type="ORF">BE17_21920</name>
</gene>
<accession>A0A150R1Y8</accession>
<feature type="domain" description="Histidine kinase" evidence="6">
    <location>
        <begin position="216"/>
        <end position="434"/>
    </location>
</feature>
<dbReference type="InterPro" id="IPR003661">
    <property type="entry name" value="HisK_dim/P_dom"/>
</dbReference>
<dbReference type="InterPro" id="IPR035965">
    <property type="entry name" value="PAS-like_dom_sf"/>
</dbReference>
<dbReference type="SMART" id="SM00388">
    <property type="entry name" value="HisKA"/>
    <property type="match status" value="1"/>
</dbReference>
<dbReference type="Pfam" id="PF00072">
    <property type="entry name" value="Response_reg"/>
    <property type="match status" value="1"/>
</dbReference>
<dbReference type="InterPro" id="IPR036097">
    <property type="entry name" value="HisK_dim/P_sf"/>
</dbReference>
<dbReference type="PROSITE" id="PS50112">
    <property type="entry name" value="PAS"/>
    <property type="match status" value="1"/>
</dbReference>
<dbReference type="EMBL" id="JEMB01003305">
    <property type="protein sequence ID" value="KYF74224.1"/>
    <property type="molecule type" value="Genomic_DNA"/>
</dbReference>
<dbReference type="CDD" id="cd00130">
    <property type="entry name" value="PAS"/>
    <property type="match status" value="1"/>
</dbReference>
<proteinExistence type="predicted"/>
<keyword evidence="3 4" id="KW-0597">Phosphoprotein</keyword>
<dbReference type="NCBIfam" id="TIGR00229">
    <property type="entry name" value="sensory_box"/>
    <property type="match status" value="1"/>
</dbReference>
<dbReference type="Gene3D" id="3.30.450.20">
    <property type="entry name" value="PAS domain"/>
    <property type="match status" value="1"/>
</dbReference>
<comment type="caution">
    <text evidence="9">The sequence shown here is derived from an EMBL/GenBank/DDBJ whole genome shotgun (WGS) entry which is preliminary data.</text>
</comment>
<dbReference type="SUPFAM" id="SSF47384">
    <property type="entry name" value="Homodimeric domain of signal transducing histidine kinase"/>
    <property type="match status" value="1"/>
</dbReference>
<dbReference type="SUPFAM" id="SSF55785">
    <property type="entry name" value="PYP-like sensor domain (PAS domain)"/>
    <property type="match status" value="1"/>
</dbReference>
<dbReference type="Gene3D" id="3.30.565.10">
    <property type="entry name" value="Histidine kinase-like ATPase, C-terminal domain"/>
    <property type="match status" value="1"/>
</dbReference>
<dbReference type="InterPro" id="IPR005467">
    <property type="entry name" value="His_kinase_dom"/>
</dbReference>
<dbReference type="Pfam" id="PF00512">
    <property type="entry name" value="HisKA"/>
    <property type="match status" value="1"/>
</dbReference>
<dbReference type="InterPro" id="IPR003594">
    <property type="entry name" value="HATPase_dom"/>
</dbReference>
<dbReference type="CDD" id="cd16922">
    <property type="entry name" value="HATPase_EvgS-ArcB-TorS-like"/>
    <property type="match status" value="1"/>
</dbReference>
<evidence type="ECO:0000259" key="6">
    <source>
        <dbReference type="PROSITE" id="PS50109"/>
    </source>
</evidence>
<name>A0A150R1Y8_SORCE</name>
<evidence type="ECO:0000256" key="4">
    <source>
        <dbReference type="PROSITE-ProRule" id="PRU00169"/>
    </source>
</evidence>
<dbReference type="SMART" id="SM00387">
    <property type="entry name" value="HATPase_c"/>
    <property type="match status" value="1"/>
</dbReference>
<dbReference type="PRINTS" id="PR00344">
    <property type="entry name" value="BCTRLSENSOR"/>
</dbReference>
<evidence type="ECO:0000256" key="3">
    <source>
        <dbReference type="ARBA" id="ARBA00022553"/>
    </source>
</evidence>
<dbReference type="AlphaFoldDB" id="A0A150R1Y8"/>
<reference evidence="9 10" key="1">
    <citation type="submission" date="2014-02" db="EMBL/GenBank/DDBJ databases">
        <title>The small core and large imbalanced accessory genome model reveals a collaborative survival strategy of Sorangium cellulosum strains in nature.</title>
        <authorList>
            <person name="Han K."/>
            <person name="Peng R."/>
            <person name="Blom J."/>
            <person name="Li Y.-Z."/>
        </authorList>
    </citation>
    <scope>NUCLEOTIDE SEQUENCE [LARGE SCALE GENOMIC DNA]</scope>
    <source>
        <strain evidence="9 10">So0011-07</strain>
    </source>
</reference>
<dbReference type="PANTHER" id="PTHR43547">
    <property type="entry name" value="TWO-COMPONENT HISTIDINE KINASE"/>
    <property type="match status" value="1"/>
</dbReference>
<feature type="domain" description="PAS" evidence="8">
    <location>
        <begin position="51"/>
        <end position="105"/>
    </location>
</feature>
<dbReference type="CDD" id="cd17580">
    <property type="entry name" value="REC_2_DhkD-like"/>
    <property type="match status" value="1"/>
</dbReference>
<organism evidence="9 10">
    <name type="scientific">Sorangium cellulosum</name>
    <name type="common">Polyangium cellulosum</name>
    <dbReference type="NCBI Taxonomy" id="56"/>
    <lineage>
        <taxon>Bacteria</taxon>
        <taxon>Pseudomonadati</taxon>
        <taxon>Myxococcota</taxon>
        <taxon>Polyangia</taxon>
        <taxon>Polyangiales</taxon>
        <taxon>Polyangiaceae</taxon>
        <taxon>Sorangium</taxon>
    </lineage>
</organism>
<dbReference type="PANTHER" id="PTHR43547:SF2">
    <property type="entry name" value="HYBRID SIGNAL TRANSDUCTION HISTIDINE KINASE C"/>
    <property type="match status" value="1"/>
</dbReference>
<evidence type="ECO:0000259" key="8">
    <source>
        <dbReference type="PROSITE" id="PS50112"/>
    </source>
</evidence>
<dbReference type="GO" id="GO:0000155">
    <property type="term" value="F:phosphorelay sensor kinase activity"/>
    <property type="evidence" value="ECO:0007669"/>
    <property type="project" value="InterPro"/>
</dbReference>
<dbReference type="Gene3D" id="3.40.50.2300">
    <property type="match status" value="1"/>
</dbReference>
<dbReference type="CDD" id="cd00082">
    <property type="entry name" value="HisKA"/>
    <property type="match status" value="1"/>
</dbReference>
<sequence>MADQEQEEEQLLRSVALQNAQSNLAARQRAEQELLRIKEAFEAKTAELARSLAMTRATLESTTDGILVVDPAGNVADFNEKLVLLWRLPREALESRQHQPVLELISRHFTDPGRFLARVDEIQRTGLRESHDLLELADGRVFERFSKVQTVDERDVGRVWILRDITKRRRAEEALQDKTRILERAADERARLLETERASRAELERVSVMKDEFLATLSHELRTPLNAILGWSELLLEQSGDAAELRQGLETIARNARAQAQLIEDLLDMNRIISGKVRLDVQRTDLAAVVDAAVDSVRPSVEAKGIRLRKVIDPLAGPVSGDPNRLQQVVWNLLSNAVKFTPRGGKIDVLLERVSSHIEITVHDSGVGIAPELLSQIFERFRQADSSTTRRFGGLGLGLSIVKQLVELHGGTVHAESSGAGQGSTFVVCLPLHVVREAPEREHPTTAKAIPPRQGEIALAGIKVLVVEDEPDARELLKWVLARSKADVVTASSATEGFDLVRTAHPDVVVSDIGMPGKDGYQFMREVRSLPPSEGGKVPAIALTAFARSEDRTKAMLAGYQVHLAKPIEPRELAATIRSLAGRTGDARDGEG</sequence>
<dbReference type="Gene3D" id="1.10.287.130">
    <property type="match status" value="1"/>
</dbReference>
<evidence type="ECO:0000256" key="5">
    <source>
        <dbReference type="SAM" id="Coils"/>
    </source>
</evidence>
<evidence type="ECO:0000259" key="7">
    <source>
        <dbReference type="PROSITE" id="PS50110"/>
    </source>
</evidence>
<dbReference type="InterPro" id="IPR004358">
    <property type="entry name" value="Sig_transdc_His_kin-like_C"/>
</dbReference>
<dbReference type="SUPFAM" id="SSF55874">
    <property type="entry name" value="ATPase domain of HSP90 chaperone/DNA topoisomerase II/histidine kinase"/>
    <property type="match status" value="1"/>
</dbReference>
<dbReference type="SMART" id="SM00091">
    <property type="entry name" value="PAS"/>
    <property type="match status" value="1"/>
</dbReference>
<dbReference type="FunFam" id="3.30.565.10:FF:000010">
    <property type="entry name" value="Sensor histidine kinase RcsC"/>
    <property type="match status" value="1"/>
</dbReference>
<comment type="catalytic activity">
    <reaction evidence="1">
        <text>ATP + protein L-histidine = ADP + protein N-phospho-L-histidine.</text>
        <dbReference type="EC" id="2.7.13.3"/>
    </reaction>
</comment>
<dbReference type="Pfam" id="PF02518">
    <property type="entry name" value="HATPase_c"/>
    <property type="match status" value="1"/>
</dbReference>
<feature type="coiled-coil region" evidence="5">
    <location>
        <begin position="168"/>
        <end position="195"/>
    </location>
</feature>